<dbReference type="EMBL" id="OZ034829">
    <property type="protein sequence ID" value="CAL1686094.1"/>
    <property type="molecule type" value="Genomic_DNA"/>
</dbReference>
<evidence type="ECO:0000313" key="2">
    <source>
        <dbReference type="EMBL" id="CAL1686094.1"/>
    </source>
</evidence>
<dbReference type="Proteomes" id="UP001497644">
    <property type="component" value="Chromosome 6"/>
</dbReference>
<gene>
    <name evidence="2" type="ORF">LPLAT_LOCUS11464</name>
</gene>
<sequence length="85" mass="9346">MENRESTLASIRERNENGDPSSGSAIATYGNSGGSDCRREIREMIVSLIKIVNQIVAHVLIQETAPLPVGPIRGSHRLNVFKCKR</sequence>
<name>A0AAV2NZQ0_9HYME</name>
<evidence type="ECO:0000313" key="3">
    <source>
        <dbReference type="Proteomes" id="UP001497644"/>
    </source>
</evidence>
<keyword evidence="3" id="KW-1185">Reference proteome</keyword>
<proteinExistence type="predicted"/>
<protein>
    <submittedName>
        <fullName evidence="2">Uncharacterized protein</fullName>
    </submittedName>
</protein>
<dbReference type="AlphaFoldDB" id="A0AAV2NZQ0"/>
<feature type="compositionally biased region" description="Basic and acidic residues" evidence="1">
    <location>
        <begin position="1"/>
        <end position="17"/>
    </location>
</feature>
<organism evidence="2 3">
    <name type="scientific">Lasius platythorax</name>
    <dbReference type="NCBI Taxonomy" id="488582"/>
    <lineage>
        <taxon>Eukaryota</taxon>
        <taxon>Metazoa</taxon>
        <taxon>Ecdysozoa</taxon>
        <taxon>Arthropoda</taxon>
        <taxon>Hexapoda</taxon>
        <taxon>Insecta</taxon>
        <taxon>Pterygota</taxon>
        <taxon>Neoptera</taxon>
        <taxon>Endopterygota</taxon>
        <taxon>Hymenoptera</taxon>
        <taxon>Apocrita</taxon>
        <taxon>Aculeata</taxon>
        <taxon>Formicoidea</taxon>
        <taxon>Formicidae</taxon>
        <taxon>Formicinae</taxon>
        <taxon>Lasius</taxon>
        <taxon>Lasius</taxon>
    </lineage>
</organism>
<evidence type="ECO:0000256" key="1">
    <source>
        <dbReference type="SAM" id="MobiDB-lite"/>
    </source>
</evidence>
<feature type="region of interest" description="Disordered" evidence="1">
    <location>
        <begin position="1"/>
        <end position="35"/>
    </location>
</feature>
<reference evidence="2" key="1">
    <citation type="submission" date="2024-04" db="EMBL/GenBank/DDBJ databases">
        <authorList>
            <consortium name="Molecular Ecology Group"/>
        </authorList>
    </citation>
    <scope>NUCLEOTIDE SEQUENCE</scope>
</reference>
<accession>A0AAV2NZQ0</accession>